<reference evidence="6" key="2">
    <citation type="journal article" date="2014" name="ISME J.">
        <title>Microbial stratification in low pH oxic and suboxic macroscopic growths along an acid mine drainage.</title>
        <authorList>
            <person name="Mendez-Garcia C."/>
            <person name="Mesa V."/>
            <person name="Sprenger R.R."/>
            <person name="Richter M."/>
            <person name="Diez M.S."/>
            <person name="Solano J."/>
            <person name="Bargiela R."/>
            <person name="Golyshina O.V."/>
            <person name="Manteca A."/>
            <person name="Ramos J.L."/>
            <person name="Gallego J.R."/>
            <person name="Llorente I."/>
            <person name="Martins Dos Santos V.A."/>
            <person name="Jensen O.N."/>
            <person name="Pelaez A.I."/>
            <person name="Sanchez J."/>
            <person name="Ferrer M."/>
        </authorList>
    </citation>
    <scope>NUCLEOTIDE SEQUENCE</scope>
</reference>
<keyword evidence="4 5" id="KW-1133">Transmembrane helix</keyword>
<evidence type="ECO:0000313" key="6">
    <source>
        <dbReference type="EMBL" id="EQD38744.1"/>
    </source>
</evidence>
<feature type="transmembrane region" description="Helical" evidence="5">
    <location>
        <begin position="14"/>
        <end position="37"/>
    </location>
</feature>
<comment type="subcellular location">
    <subcellularLocation>
        <location evidence="1">Membrane</location>
        <topology evidence="1">Multi-pass membrane protein</topology>
    </subcellularLocation>
</comment>
<evidence type="ECO:0000256" key="2">
    <source>
        <dbReference type="ARBA" id="ARBA00022676"/>
    </source>
</evidence>
<keyword evidence="5" id="KW-0472">Membrane</keyword>
<dbReference type="EMBL" id="AUZX01012594">
    <property type="protein sequence ID" value="EQD38744.1"/>
    <property type="molecule type" value="Genomic_DNA"/>
</dbReference>
<feature type="transmembrane region" description="Helical" evidence="5">
    <location>
        <begin position="43"/>
        <end position="68"/>
    </location>
</feature>
<dbReference type="GO" id="GO:0005886">
    <property type="term" value="C:plasma membrane"/>
    <property type="evidence" value="ECO:0007669"/>
    <property type="project" value="TreeGrafter"/>
</dbReference>
<evidence type="ECO:0000256" key="3">
    <source>
        <dbReference type="ARBA" id="ARBA00022679"/>
    </source>
</evidence>
<evidence type="ECO:0000256" key="4">
    <source>
        <dbReference type="ARBA" id="ARBA00022989"/>
    </source>
</evidence>
<keyword evidence="2" id="KW-0328">Glycosyltransferase</keyword>
<dbReference type="AlphaFoldDB" id="T1ACT7"/>
<keyword evidence="5" id="KW-0812">Transmembrane</keyword>
<name>T1ACT7_9ZZZZ</name>
<comment type="caution">
    <text evidence="6">The sequence shown here is derived from an EMBL/GenBank/DDBJ whole genome shotgun (WGS) entry which is preliminary data.</text>
</comment>
<dbReference type="InterPro" id="IPR050321">
    <property type="entry name" value="Glycosyltr_2/OpgH_subfam"/>
</dbReference>
<protein>
    <submittedName>
        <fullName evidence="6">Beta 1-2 glucan</fullName>
    </submittedName>
</protein>
<reference evidence="6" key="1">
    <citation type="submission" date="2013-08" db="EMBL/GenBank/DDBJ databases">
        <authorList>
            <person name="Mendez C."/>
            <person name="Richter M."/>
            <person name="Ferrer M."/>
            <person name="Sanchez J."/>
        </authorList>
    </citation>
    <scope>NUCLEOTIDE SEQUENCE</scope>
</reference>
<gene>
    <name evidence="6" type="ORF">B1A_17139</name>
</gene>
<keyword evidence="3" id="KW-0808">Transferase</keyword>
<dbReference type="GO" id="GO:0016758">
    <property type="term" value="F:hexosyltransferase activity"/>
    <property type="evidence" value="ECO:0007669"/>
    <property type="project" value="TreeGrafter"/>
</dbReference>
<dbReference type="PANTHER" id="PTHR43867">
    <property type="entry name" value="CELLULOSE SYNTHASE CATALYTIC SUBUNIT A [UDP-FORMING]"/>
    <property type="match status" value="1"/>
</dbReference>
<sequence>RFETFTRAVRRHPLCLYLGGIALIAMTLTGILSFQAVANGMPVWMLAPLCILLLLASSQLSVALMNWLATLRVKPEGLPKMDFSKGIPPGCRTLVVVPSLLTSVQDIEKLVEALEVRFLANRDDHLHFGLLTDYCDAPQEFLPEDSPLVQRVHTRIIELNEKYSSVGDGTKSNIFFLFHRPRRWNPQERIWMGYERKRGKLADLNVLLRSSESGVSGDTFSLVVGDVSILSGVKFVITLDADTQLPRDAARQFVATMAHPLNHAHYDEKKRA</sequence>
<dbReference type="PANTHER" id="PTHR43867:SF2">
    <property type="entry name" value="CELLULOSE SYNTHASE CATALYTIC SUBUNIT A [UDP-FORMING]"/>
    <property type="match status" value="1"/>
</dbReference>
<organism evidence="6">
    <name type="scientific">mine drainage metagenome</name>
    <dbReference type="NCBI Taxonomy" id="410659"/>
    <lineage>
        <taxon>unclassified sequences</taxon>
        <taxon>metagenomes</taxon>
        <taxon>ecological metagenomes</taxon>
    </lineage>
</organism>
<accession>T1ACT7</accession>
<evidence type="ECO:0000256" key="5">
    <source>
        <dbReference type="SAM" id="Phobius"/>
    </source>
</evidence>
<feature type="non-terminal residue" evidence="6">
    <location>
        <position position="1"/>
    </location>
</feature>
<evidence type="ECO:0000256" key="1">
    <source>
        <dbReference type="ARBA" id="ARBA00004141"/>
    </source>
</evidence>
<proteinExistence type="predicted"/>